<accession>A0A4Q0T9R1</accession>
<dbReference type="InterPro" id="IPR007497">
    <property type="entry name" value="SIMPL/DUF541"/>
</dbReference>
<dbReference type="GO" id="GO:0006974">
    <property type="term" value="P:DNA damage response"/>
    <property type="evidence" value="ECO:0007669"/>
    <property type="project" value="TreeGrafter"/>
</dbReference>
<gene>
    <name evidence="2" type="ORF">GRAN_2158</name>
</gene>
<dbReference type="OrthoDB" id="117696at2"/>
<name>A0A4Q0T9R1_9BACT</name>
<reference evidence="3" key="2">
    <citation type="submission" date="2019-02" db="EMBL/GenBank/DDBJ databases">
        <title>Granulicella sibirica sp. nov., a psychrotolerant acidobacterium isolated from an organic soil layer in forested tundra, West Siberia.</title>
        <authorList>
            <person name="Oshkin I.Y."/>
            <person name="Kulichevskaya I.S."/>
            <person name="Rijpstra W.I.C."/>
            <person name="Sinninghe Damste J.S."/>
            <person name="Rakitin A.L."/>
            <person name="Ravin N.V."/>
            <person name="Dedysh S.N."/>
        </authorList>
    </citation>
    <scope>NUCLEOTIDE SEQUENCE [LARGE SCALE GENOMIC DNA]</scope>
    <source>
        <strain evidence="3">AF10</strain>
    </source>
</reference>
<dbReference type="AlphaFoldDB" id="A0A4Q0T9R1"/>
<dbReference type="PANTHER" id="PTHR34387:SF1">
    <property type="entry name" value="PERIPLASMIC IMMUNOGENIC PROTEIN"/>
    <property type="match status" value="1"/>
</dbReference>
<organism evidence="2 3">
    <name type="scientific">Granulicella sibirica</name>
    <dbReference type="NCBI Taxonomy" id="2479048"/>
    <lineage>
        <taxon>Bacteria</taxon>
        <taxon>Pseudomonadati</taxon>
        <taxon>Acidobacteriota</taxon>
        <taxon>Terriglobia</taxon>
        <taxon>Terriglobales</taxon>
        <taxon>Acidobacteriaceae</taxon>
        <taxon>Granulicella</taxon>
    </lineage>
</organism>
<dbReference type="Gene3D" id="3.30.110.170">
    <property type="entry name" value="Protein of unknown function (DUF541), domain 1"/>
    <property type="match status" value="1"/>
</dbReference>
<dbReference type="RefSeq" id="WP_128912769.1">
    <property type="nucleotide sequence ID" value="NZ_RDSM01000001.1"/>
</dbReference>
<evidence type="ECO:0008006" key="4">
    <source>
        <dbReference type="Google" id="ProtNLM"/>
    </source>
</evidence>
<evidence type="ECO:0000313" key="3">
    <source>
        <dbReference type="Proteomes" id="UP000289437"/>
    </source>
</evidence>
<dbReference type="Pfam" id="PF04402">
    <property type="entry name" value="SIMPL"/>
    <property type="match status" value="1"/>
</dbReference>
<feature type="signal peptide" evidence="1">
    <location>
        <begin position="1"/>
        <end position="22"/>
    </location>
</feature>
<feature type="chain" id="PRO_5020474226" description="DUF541 domain-containing protein" evidence="1">
    <location>
        <begin position="23"/>
        <end position="240"/>
    </location>
</feature>
<evidence type="ECO:0000313" key="2">
    <source>
        <dbReference type="EMBL" id="RXH58848.1"/>
    </source>
</evidence>
<dbReference type="InterPro" id="IPR052022">
    <property type="entry name" value="26kDa_periplasmic_antigen"/>
</dbReference>
<keyword evidence="3" id="KW-1185">Reference proteome</keyword>
<dbReference type="PANTHER" id="PTHR34387">
    <property type="entry name" value="SLR1258 PROTEIN"/>
    <property type="match status" value="1"/>
</dbReference>
<comment type="caution">
    <text evidence="2">The sequence shown here is derived from an EMBL/GenBank/DDBJ whole genome shotgun (WGS) entry which is preliminary data.</text>
</comment>
<proteinExistence type="predicted"/>
<reference evidence="2 3" key="1">
    <citation type="submission" date="2018-11" db="EMBL/GenBank/DDBJ databases">
        <authorList>
            <person name="Mardanov A.V."/>
            <person name="Ravin N.V."/>
            <person name="Dedysh S.N."/>
        </authorList>
    </citation>
    <scope>NUCLEOTIDE SEQUENCE [LARGE SCALE GENOMIC DNA]</scope>
    <source>
        <strain evidence="2 3">AF10</strain>
    </source>
</reference>
<dbReference type="Gene3D" id="3.30.70.2970">
    <property type="entry name" value="Protein of unknown function (DUF541), domain 2"/>
    <property type="match status" value="1"/>
</dbReference>
<keyword evidence="1" id="KW-0732">Signal</keyword>
<dbReference type="EMBL" id="RDSM01000001">
    <property type="protein sequence ID" value="RXH58848.1"/>
    <property type="molecule type" value="Genomic_DNA"/>
</dbReference>
<sequence>MRLSTKPFLLLAAFAATLPVFSQTIQVNKDNRTIAITATDEASAPADLAAVTVGFETFGADQAQTYADATRTSNAINDALKAAGVQPDQIESREQNLSPIDENDKLHFAKGLRFRFSQSWQVTVPAANAAATLHAAVLAGANNSGNIEWKLKSEDAVEGDAAAKALEHAHKMAERMAQGLGIKLGPLVYASNQAQARPVMMMSAMARGAAAPMPKALKPLAISPEKITRSATVYAVFSVE</sequence>
<dbReference type="Proteomes" id="UP000289437">
    <property type="component" value="Unassembled WGS sequence"/>
</dbReference>
<evidence type="ECO:0000256" key="1">
    <source>
        <dbReference type="SAM" id="SignalP"/>
    </source>
</evidence>
<protein>
    <recommendedName>
        <fullName evidence="4">DUF541 domain-containing protein</fullName>
    </recommendedName>
</protein>